<accession>A0A7G9GTI5</accession>
<dbReference type="EMBL" id="CP060636">
    <property type="protein sequence ID" value="QNM14117.1"/>
    <property type="molecule type" value="Genomic_DNA"/>
</dbReference>
<dbReference type="AlphaFoldDB" id="A0A7G9GTI5"/>
<keyword evidence="2" id="KW-1185">Reference proteome</keyword>
<proteinExistence type="predicted"/>
<protein>
    <submittedName>
        <fullName evidence="1">Uncharacterized protein</fullName>
    </submittedName>
</protein>
<sequence>MKKLMVSILMIMVVLSGCSVKKDNIDKVVENPKEDAEESHGPFIESEIKDIKILKDSVVLSADISMGPINTKYYFHAYQNGVPIEFSFDKDGDKRITQEITLTKEKNSYTFYMNARSFKKGDTVNFGYGVVVNPDYFPEIIEFTRFDIMKSNVSAICRDFNVDKDFIGNQSDKKILDNLEWTDMKVTDDKNIISSYALDTNEKILEQVVRNEPVNNLMVMHAKKGKLFKIFFVKDGLDANAIITFYIDHKPVMIKGDYVAGKLDYTNETFGMTSFELEIPQDVKEGNHTFYAMIFTNSNNRKHYENTEPRVLEVE</sequence>
<organism evidence="1 2">
    <name type="scientific">[Eubacterium] hominis</name>
    <dbReference type="NCBI Taxonomy" id="2764325"/>
    <lineage>
        <taxon>Bacteria</taxon>
        <taxon>Bacillati</taxon>
        <taxon>Bacillota</taxon>
        <taxon>Erysipelotrichia</taxon>
        <taxon>Erysipelotrichales</taxon>
        <taxon>Erysipelotrichaceae</taxon>
        <taxon>Amedibacillus</taxon>
    </lineage>
</organism>
<name>A0A7G9GTI5_9FIRM</name>
<dbReference type="PROSITE" id="PS51257">
    <property type="entry name" value="PROKAR_LIPOPROTEIN"/>
    <property type="match status" value="1"/>
</dbReference>
<dbReference type="RefSeq" id="WP_117454833.1">
    <property type="nucleotide sequence ID" value="NZ_CP060636.1"/>
</dbReference>
<reference evidence="1 2" key="1">
    <citation type="submission" date="2020-08" db="EMBL/GenBank/DDBJ databases">
        <authorList>
            <person name="Liu C."/>
            <person name="Sun Q."/>
        </authorList>
    </citation>
    <scope>NUCLEOTIDE SEQUENCE [LARGE SCALE GENOMIC DNA]</scope>
    <source>
        <strain evidence="1 2">NSJ-61</strain>
    </source>
</reference>
<evidence type="ECO:0000313" key="2">
    <source>
        <dbReference type="Proteomes" id="UP000515856"/>
    </source>
</evidence>
<evidence type="ECO:0000313" key="1">
    <source>
        <dbReference type="EMBL" id="QNM14117.1"/>
    </source>
</evidence>
<dbReference type="KEGG" id="ehn:H9Q80_09350"/>
<gene>
    <name evidence="1" type="ORF">H9Q80_09350</name>
</gene>
<dbReference type="Proteomes" id="UP000515856">
    <property type="component" value="Chromosome"/>
</dbReference>